<dbReference type="EMBL" id="BSEH01000677">
    <property type="protein sequence ID" value="GLJ59061.1"/>
    <property type="molecule type" value="Genomic_DNA"/>
</dbReference>
<reference evidence="2" key="1">
    <citation type="submission" date="2022-12" db="EMBL/GenBank/DDBJ databases">
        <title>Chromosome-Level Genome Assembly of Japanese Cedar (Cryptomeriajaponica D. Don).</title>
        <authorList>
            <person name="Fujino T."/>
            <person name="Yamaguchi K."/>
            <person name="Yokoyama T."/>
            <person name="Hamanaka T."/>
            <person name="Harazono Y."/>
            <person name="Kamada H."/>
            <person name="Kobayashi W."/>
            <person name="Ujino-Ihara T."/>
            <person name="Uchiyama K."/>
            <person name="Matsumoto A."/>
            <person name="Izuno A."/>
            <person name="Tsumura Y."/>
            <person name="Toyoda A."/>
            <person name="Shigenobu S."/>
            <person name="Moriguchi Y."/>
            <person name="Ueno S."/>
            <person name="Kasahara M."/>
        </authorList>
    </citation>
    <scope>NUCLEOTIDE SEQUENCE</scope>
</reference>
<evidence type="ECO:0000313" key="5">
    <source>
        <dbReference type="Proteomes" id="UP001234787"/>
    </source>
</evidence>
<feature type="region of interest" description="Disordered" evidence="1">
    <location>
        <begin position="311"/>
        <end position="346"/>
    </location>
</feature>
<evidence type="ECO:0000313" key="3">
    <source>
        <dbReference type="EMBL" id="GLJ59423.1"/>
    </source>
</evidence>
<comment type="caution">
    <text evidence="2">The sequence shown here is derived from an EMBL/GenBank/DDBJ whole genome shotgun (WGS) entry which is preliminary data.</text>
</comment>
<protein>
    <submittedName>
        <fullName evidence="2">Uncharacterized protein</fullName>
    </submittedName>
</protein>
<name>A0AAD3NSU6_CRYJA</name>
<evidence type="ECO:0000313" key="4">
    <source>
        <dbReference type="EMBL" id="GLJ59573.1"/>
    </source>
</evidence>
<evidence type="ECO:0000313" key="2">
    <source>
        <dbReference type="EMBL" id="GLJ59061.1"/>
    </source>
</evidence>
<dbReference type="EMBL" id="BSEH01001087">
    <property type="protein sequence ID" value="GLJ59573.1"/>
    <property type="molecule type" value="Genomic_DNA"/>
</dbReference>
<gene>
    <name evidence="2" type="ORF">SUGI_1490530</name>
    <name evidence="3" type="ORF">SUGI_1507900</name>
    <name evidence="4" type="ORF">SUGI_1514650</name>
</gene>
<evidence type="ECO:0000256" key="1">
    <source>
        <dbReference type="SAM" id="MobiDB-lite"/>
    </source>
</evidence>
<proteinExistence type="predicted"/>
<feature type="compositionally biased region" description="Low complexity" evidence="1">
    <location>
        <begin position="325"/>
        <end position="338"/>
    </location>
</feature>
<dbReference type="Proteomes" id="UP001234787">
    <property type="component" value="Unassembled WGS sequence"/>
</dbReference>
<accession>A0AAD3NSU6</accession>
<keyword evidence="5" id="KW-1185">Reference proteome</keyword>
<dbReference type="EMBL" id="BSEH01000917">
    <property type="protein sequence ID" value="GLJ59423.1"/>
    <property type="molecule type" value="Genomic_DNA"/>
</dbReference>
<organism evidence="2 5">
    <name type="scientific">Cryptomeria japonica</name>
    <name type="common">Japanese cedar</name>
    <name type="synonym">Cupressus japonica</name>
    <dbReference type="NCBI Taxonomy" id="3369"/>
    <lineage>
        <taxon>Eukaryota</taxon>
        <taxon>Viridiplantae</taxon>
        <taxon>Streptophyta</taxon>
        <taxon>Embryophyta</taxon>
        <taxon>Tracheophyta</taxon>
        <taxon>Spermatophyta</taxon>
        <taxon>Pinopsida</taxon>
        <taxon>Pinidae</taxon>
        <taxon>Conifers II</taxon>
        <taxon>Cupressales</taxon>
        <taxon>Cupressaceae</taxon>
        <taxon>Cryptomeria</taxon>
    </lineage>
</organism>
<dbReference type="AlphaFoldDB" id="A0AAD3NSU6"/>
<sequence>MSTYPHYRVGAAQKWRNVVTISSVWGVLTVRNHVFGSGRRAQLCLSHRAKRRPITEEADPGDVNDEGPQAPKGYLVAGGDFSHITSNRSLLTEPSQIGGAGGPIPLTEPTLIKGLTVVRARENISGIDSIGVSLRRTNGKELLATNRKEKDRRRENYNLRGVTHRIVYSSVASNSMGVSLLHTIRIIIRLIDWLVQLLLHRLDQQPYMDQVNQPDQLLHMDLVELLVLMMALLLLLESTAAASLTKAGALYIYIYNAHLSLRLHLDMELLFTNDSHLTIRSSALALSSFAVGFAAFPGTFIAESTAASTERAGSRSSVQSTEEIAGSTTGSTATSAASRTGLEMTG</sequence>